<dbReference type="HOGENOM" id="CLU_040088_4_0_1"/>
<accession>W2S0W5</accession>
<sequence length="176" mass="18977">MVDASCQDPEENVTACAKIVQSANAKGIAIEAEMGRIMGSGDALPRMERSLESLMTDPDIAKVFIKRTGVQFLASSFGNIHGHYGAMRAEDVWKVTLPSGVNSAVPDIALVLHRTHGVSDELFLEAAKRGVTMINLNQTVKKDYTDFTSRYAGTLELTELKAQGVAVYAFLSPSSP</sequence>
<keyword evidence="3" id="KW-1185">Reference proteome</keyword>
<dbReference type="GO" id="GO:0008270">
    <property type="term" value="F:zinc ion binding"/>
    <property type="evidence" value="ECO:0007669"/>
    <property type="project" value="UniProtKB-UniRule"/>
</dbReference>
<dbReference type="Proteomes" id="UP000030752">
    <property type="component" value="Unassembled WGS sequence"/>
</dbReference>
<dbReference type="Gene3D" id="3.20.20.70">
    <property type="entry name" value="Aldolase class I"/>
    <property type="match status" value="1"/>
</dbReference>
<dbReference type="EMBL" id="KB822719">
    <property type="protein sequence ID" value="ETN41599.1"/>
    <property type="molecule type" value="Genomic_DNA"/>
</dbReference>
<comment type="pathway">
    <text evidence="1">Carbohydrate degradation; glycolysis; D-glyceraldehyde 3-phosphate and glycerone phosphate from D-glucose: step 4/4.</text>
</comment>
<protein>
    <recommendedName>
        <fullName evidence="1">Fructose-bisphosphate aldolase</fullName>
        <shortName evidence="1">FBP aldolase</shortName>
        <ecNumber evidence="1">4.1.2.13</ecNumber>
    </recommendedName>
</protein>
<dbReference type="InterPro" id="IPR013785">
    <property type="entry name" value="Aldolase_TIM"/>
</dbReference>
<dbReference type="STRING" id="1220924.W2S0W5"/>
<dbReference type="eggNOG" id="KOG4153">
    <property type="taxonomic scope" value="Eukaryota"/>
</dbReference>
<keyword evidence="1" id="KW-0324">Glycolysis</keyword>
<proteinExistence type="inferred from homology"/>
<name>W2S0W5_CYPE1</name>
<comment type="function">
    <text evidence="1">Catalyzes the aldol condensation of dihydroxyacetone phosphate (DHAP or glycerone-phosphate) with glyceraldehyde 3-phosphate (G3P) to form fructose 1,6-bisphosphate (FBP) in gluconeogenesis and the reverse reaction in glycolysis.</text>
</comment>
<keyword evidence="1" id="KW-0456">Lyase</keyword>
<comment type="cofactor">
    <cofactor evidence="1">
        <name>Zn(2+)</name>
        <dbReference type="ChEBI" id="CHEBI:29105"/>
    </cofactor>
    <text evidence="1">Binds 2 Zn(2+) ions per subunit. One is catalytic and the other provides a structural contribution.</text>
</comment>
<dbReference type="Pfam" id="PF01116">
    <property type="entry name" value="F_bP_aldolase"/>
    <property type="match status" value="1"/>
</dbReference>
<dbReference type="UniPathway" id="UPA00109">
    <property type="reaction ID" value="UER00183"/>
</dbReference>
<dbReference type="InterPro" id="IPR000771">
    <property type="entry name" value="FBA_II"/>
</dbReference>
<dbReference type="RefSeq" id="XP_008716108.1">
    <property type="nucleotide sequence ID" value="XM_008717886.1"/>
</dbReference>
<reference evidence="2 3" key="1">
    <citation type="submission" date="2013-03" db="EMBL/GenBank/DDBJ databases">
        <title>The Genome Sequence of Phialophora europaea CBS 101466.</title>
        <authorList>
            <consortium name="The Broad Institute Genomics Platform"/>
            <person name="Cuomo C."/>
            <person name="de Hoog S."/>
            <person name="Gorbushina A."/>
            <person name="Walker B."/>
            <person name="Young S.K."/>
            <person name="Zeng Q."/>
            <person name="Gargeya S."/>
            <person name="Fitzgerald M."/>
            <person name="Haas B."/>
            <person name="Abouelleil A."/>
            <person name="Allen A.W."/>
            <person name="Alvarado L."/>
            <person name="Arachchi H.M."/>
            <person name="Berlin A.M."/>
            <person name="Chapman S.B."/>
            <person name="Gainer-Dewar J."/>
            <person name="Goldberg J."/>
            <person name="Griggs A."/>
            <person name="Gujja S."/>
            <person name="Hansen M."/>
            <person name="Howarth C."/>
            <person name="Imamovic A."/>
            <person name="Ireland A."/>
            <person name="Larimer J."/>
            <person name="McCowan C."/>
            <person name="Murphy C."/>
            <person name="Pearson M."/>
            <person name="Poon T.W."/>
            <person name="Priest M."/>
            <person name="Roberts A."/>
            <person name="Saif S."/>
            <person name="Shea T."/>
            <person name="Sisk P."/>
            <person name="Sykes S."/>
            <person name="Wortman J."/>
            <person name="Nusbaum C."/>
            <person name="Birren B."/>
        </authorList>
    </citation>
    <scope>NUCLEOTIDE SEQUENCE [LARGE SCALE GENOMIC DNA]</scope>
    <source>
        <strain evidence="2 3">CBS 101466</strain>
    </source>
</reference>
<gene>
    <name evidence="2" type="ORF">HMPREF1541_03535</name>
</gene>
<organism evidence="2 3">
    <name type="scientific">Cyphellophora europaea (strain CBS 101466)</name>
    <name type="common">Phialophora europaea</name>
    <dbReference type="NCBI Taxonomy" id="1220924"/>
    <lineage>
        <taxon>Eukaryota</taxon>
        <taxon>Fungi</taxon>
        <taxon>Dikarya</taxon>
        <taxon>Ascomycota</taxon>
        <taxon>Pezizomycotina</taxon>
        <taxon>Eurotiomycetes</taxon>
        <taxon>Chaetothyriomycetidae</taxon>
        <taxon>Chaetothyriales</taxon>
        <taxon>Cyphellophoraceae</taxon>
        <taxon>Cyphellophora</taxon>
    </lineage>
</organism>
<dbReference type="GO" id="GO:0006096">
    <property type="term" value="P:glycolytic process"/>
    <property type="evidence" value="ECO:0007669"/>
    <property type="project" value="UniProtKB-UniPathway"/>
</dbReference>
<dbReference type="PANTHER" id="PTHR30304">
    <property type="entry name" value="D-TAGATOSE-1,6-BISPHOSPHATE ALDOLASE"/>
    <property type="match status" value="1"/>
</dbReference>
<keyword evidence="1" id="KW-0862">Zinc</keyword>
<dbReference type="AlphaFoldDB" id="W2S0W5"/>
<dbReference type="InParanoid" id="W2S0W5"/>
<evidence type="ECO:0000256" key="1">
    <source>
        <dbReference type="RuleBase" id="RU366023"/>
    </source>
</evidence>
<comment type="similarity">
    <text evidence="1">Belongs to the class II fructose-bisphosphate aldolase family.</text>
</comment>
<comment type="catalytic activity">
    <reaction evidence="1">
        <text>beta-D-fructose 1,6-bisphosphate = D-glyceraldehyde 3-phosphate + dihydroxyacetone phosphate</text>
        <dbReference type="Rhea" id="RHEA:14729"/>
        <dbReference type="ChEBI" id="CHEBI:32966"/>
        <dbReference type="ChEBI" id="CHEBI:57642"/>
        <dbReference type="ChEBI" id="CHEBI:59776"/>
        <dbReference type="EC" id="4.1.2.13"/>
    </reaction>
</comment>
<dbReference type="GeneID" id="19970874"/>
<dbReference type="PANTHER" id="PTHR30304:SF0">
    <property type="entry name" value="D-TAGATOSE-1,6-BISPHOSPHATE ALDOLASE SUBUNIT GATY-RELATED"/>
    <property type="match status" value="1"/>
</dbReference>
<dbReference type="SUPFAM" id="SSF51569">
    <property type="entry name" value="Aldolase"/>
    <property type="match status" value="1"/>
</dbReference>
<dbReference type="InterPro" id="IPR050246">
    <property type="entry name" value="Class_II_FBP_aldolase"/>
</dbReference>
<keyword evidence="1" id="KW-0479">Metal-binding</keyword>
<evidence type="ECO:0000313" key="3">
    <source>
        <dbReference type="Proteomes" id="UP000030752"/>
    </source>
</evidence>
<dbReference type="OrthoDB" id="2558351at2759"/>
<dbReference type="GO" id="GO:0004332">
    <property type="term" value="F:fructose-bisphosphate aldolase activity"/>
    <property type="evidence" value="ECO:0007669"/>
    <property type="project" value="UniProtKB-EC"/>
</dbReference>
<dbReference type="EC" id="4.1.2.13" evidence="1"/>
<evidence type="ECO:0000313" key="2">
    <source>
        <dbReference type="EMBL" id="ETN41599.1"/>
    </source>
</evidence>
<dbReference type="VEuPathDB" id="FungiDB:HMPREF1541_03535"/>